<feature type="domain" description="Peptidase M56" evidence="4">
    <location>
        <begin position="19"/>
        <end position="122"/>
    </location>
</feature>
<keyword evidence="1 3" id="KW-0812">Transmembrane</keyword>
<dbReference type="InterPro" id="IPR037066">
    <property type="entry name" value="Plug_dom_sf"/>
</dbReference>
<comment type="subcellular location">
    <subcellularLocation>
        <location evidence="1">Cell outer membrane</location>
        <topology evidence="1">Multi-pass membrane protein</topology>
    </subcellularLocation>
</comment>
<dbReference type="InterPro" id="IPR039426">
    <property type="entry name" value="TonB-dep_rcpt-like"/>
</dbReference>
<dbReference type="PROSITE" id="PS52016">
    <property type="entry name" value="TONB_DEPENDENT_REC_3"/>
    <property type="match status" value="1"/>
</dbReference>
<dbReference type="Gene3D" id="2.170.130.10">
    <property type="entry name" value="TonB-dependent receptor, plug domain"/>
    <property type="match status" value="2"/>
</dbReference>
<dbReference type="Pfam" id="PF05569">
    <property type="entry name" value="Peptidase_M56"/>
    <property type="match status" value="1"/>
</dbReference>
<dbReference type="Pfam" id="PF07715">
    <property type="entry name" value="Plug"/>
    <property type="match status" value="1"/>
</dbReference>
<dbReference type="SUPFAM" id="SSF56935">
    <property type="entry name" value="Porins"/>
    <property type="match status" value="1"/>
</dbReference>
<evidence type="ECO:0000313" key="7">
    <source>
        <dbReference type="Proteomes" id="UP000610931"/>
    </source>
</evidence>
<dbReference type="GO" id="GO:0009279">
    <property type="term" value="C:cell outer membrane"/>
    <property type="evidence" value="ECO:0007669"/>
    <property type="project" value="UniProtKB-SubCell"/>
</dbReference>
<dbReference type="RefSeq" id="WP_199116705.1">
    <property type="nucleotide sequence ID" value="NZ_JAELVQ010000030.1"/>
</dbReference>
<keyword evidence="1 3" id="KW-0472">Membrane</keyword>
<protein>
    <submittedName>
        <fullName evidence="6">TonB-dependent receptor plug domain-containing protein</fullName>
    </submittedName>
</protein>
<evidence type="ECO:0000313" key="6">
    <source>
        <dbReference type="EMBL" id="MBJ6369580.1"/>
    </source>
</evidence>
<keyword evidence="7" id="KW-1185">Reference proteome</keyword>
<dbReference type="InterPro" id="IPR052173">
    <property type="entry name" value="Beta-lactam_resp_regulator"/>
</dbReference>
<feature type="compositionally biased region" description="Polar residues" evidence="2">
    <location>
        <begin position="267"/>
        <end position="286"/>
    </location>
</feature>
<proteinExistence type="inferred from homology"/>
<dbReference type="InterPro" id="IPR008969">
    <property type="entry name" value="CarboxyPept-like_regulatory"/>
</dbReference>
<gene>
    <name evidence="6" type="ORF">JF259_15950</name>
</gene>
<keyword evidence="1" id="KW-0813">Transport</keyword>
<evidence type="ECO:0000259" key="5">
    <source>
        <dbReference type="Pfam" id="PF07715"/>
    </source>
</evidence>
<evidence type="ECO:0000259" key="4">
    <source>
        <dbReference type="Pfam" id="PF05569"/>
    </source>
</evidence>
<dbReference type="CDD" id="cd07341">
    <property type="entry name" value="M56_BlaR1_MecR1_like"/>
    <property type="match status" value="1"/>
</dbReference>
<feature type="region of interest" description="Disordered" evidence="2">
    <location>
        <begin position="260"/>
        <end position="286"/>
    </location>
</feature>
<comment type="similarity">
    <text evidence="1">Belongs to the TonB-dependent receptor family.</text>
</comment>
<dbReference type="PANTHER" id="PTHR34978:SF3">
    <property type="entry name" value="SLR0241 PROTEIN"/>
    <property type="match status" value="1"/>
</dbReference>
<evidence type="ECO:0000256" key="2">
    <source>
        <dbReference type="SAM" id="MobiDB-lite"/>
    </source>
</evidence>
<evidence type="ECO:0000256" key="1">
    <source>
        <dbReference type="PROSITE-ProRule" id="PRU01360"/>
    </source>
</evidence>
<feature type="domain" description="TonB-dependent receptor plug" evidence="5">
    <location>
        <begin position="432"/>
        <end position="484"/>
    </location>
</feature>
<dbReference type="AlphaFoldDB" id="A0A8J7IYA0"/>
<keyword evidence="3" id="KW-1133">Transmembrane helix</keyword>
<evidence type="ECO:0000256" key="3">
    <source>
        <dbReference type="SAM" id="Phobius"/>
    </source>
</evidence>
<accession>A0A8J7IYA0</accession>
<dbReference type="InterPro" id="IPR008756">
    <property type="entry name" value="Peptidase_M56"/>
</dbReference>
<dbReference type="EMBL" id="JAELVQ010000030">
    <property type="protein sequence ID" value="MBJ6369580.1"/>
    <property type="molecule type" value="Genomic_DNA"/>
</dbReference>
<name>A0A8J7IYA0_9FLAO</name>
<dbReference type="Pfam" id="PF13715">
    <property type="entry name" value="CarbopepD_reg_2"/>
    <property type="match status" value="1"/>
</dbReference>
<feature type="transmembrane region" description="Helical" evidence="3">
    <location>
        <begin position="43"/>
        <end position="64"/>
    </location>
</feature>
<organism evidence="6 7">
    <name type="scientific">Snuella sedimenti</name>
    <dbReference type="NCBI Taxonomy" id="2798802"/>
    <lineage>
        <taxon>Bacteria</taxon>
        <taxon>Pseudomonadati</taxon>
        <taxon>Bacteroidota</taxon>
        <taxon>Flavobacteriia</taxon>
        <taxon>Flavobacteriales</taxon>
        <taxon>Flavobacteriaceae</taxon>
        <taxon>Snuella</taxon>
    </lineage>
</organism>
<dbReference type="InterPro" id="IPR012910">
    <property type="entry name" value="Plug_dom"/>
</dbReference>
<dbReference type="PANTHER" id="PTHR34978">
    <property type="entry name" value="POSSIBLE SENSOR-TRANSDUCER PROTEIN BLAR"/>
    <property type="match status" value="1"/>
</dbReference>
<sequence>MTDNTPPFSFFKWMAYNPDQFNKEELNHIIAHEKAHIKQYHSIDILLCQFTAIVLWFNPFIWFYKKALQQNLEFIADSNAQNTSMCKTSYQHVLLKTSMPSHQMALTSTFYNSSIKKRIVMLQKSKSKKRNLFKYALILPFLVLFLMGFNTKEVYVAKIPKNDNPNQRIASSYVIKKSTSDSQLIAIKSEINEKGGAFSYTYSRNDKGEIDDLQFEIKSSGTGTFKSEAQFNAVYFGTLLGGGIFIAEDEEHYKNILKQENSKQKRSTPQKQSQLKNNSKPIISQNHNKPFSVTITKYFTDGDFEKVIKKAKAHSVILKFSKIKRNSQNEIIKITTEIKVGENKKVFAYNDGPIKPFTCYRNQKDFGFRNLKDSSKKASSQSYVTKIDTIQFCQGLKTLSSDSIHFNKYNISFSGNTKESIATTSGNSVFYLSSEGNNPLYIIDGKEITKDEIDSMNPYDIHSVDVLKGNAAKVLYGNKAKNGVVAISTKKLWKTEFTIGHPFGSTKNQDDFTVSGTVSSHNGTGLPRTNIIVKGTTRGALSDYDGNYAIKVAKGETLIFSYKGMITQEATVKSKGKINITLMESLYNKSDLQNALIIIDGKEVHNKTIDDLDVNTIESISILKNEKDIKEYGEKGKNGVIKITTKKD</sequence>
<comment type="caution">
    <text evidence="6">The sequence shown here is derived from an EMBL/GenBank/DDBJ whole genome shotgun (WGS) entry which is preliminary data.</text>
</comment>
<keyword evidence="6" id="KW-0675">Receptor</keyword>
<feature type="transmembrane region" description="Helical" evidence="3">
    <location>
        <begin position="132"/>
        <end position="149"/>
    </location>
</feature>
<dbReference type="Proteomes" id="UP000610931">
    <property type="component" value="Unassembled WGS sequence"/>
</dbReference>
<dbReference type="SUPFAM" id="SSF49464">
    <property type="entry name" value="Carboxypeptidase regulatory domain-like"/>
    <property type="match status" value="1"/>
</dbReference>
<keyword evidence="1" id="KW-1134">Transmembrane beta strand</keyword>
<keyword evidence="1" id="KW-0998">Cell outer membrane</keyword>
<reference evidence="6" key="1">
    <citation type="submission" date="2020-12" db="EMBL/GenBank/DDBJ databases">
        <title>Snuella sp. nov., isolated from sediment in Incheon.</title>
        <authorList>
            <person name="Kim W."/>
        </authorList>
    </citation>
    <scope>NUCLEOTIDE SEQUENCE</scope>
    <source>
        <strain evidence="6">CAU 1569</strain>
    </source>
</reference>